<dbReference type="PANTHER" id="PTHR33751">
    <property type="entry name" value="CBB3-TYPE CYTOCHROME C OXIDASE SUBUNIT FIXP"/>
    <property type="match status" value="1"/>
</dbReference>
<evidence type="ECO:0000259" key="7">
    <source>
        <dbReference type="PROSITE" id="PS51007"/>
    </source>
</evidence>
<dbReference type="PRINTS" id="PR00605">
    <property type="entry name" value="CYTCHROMECIC"/>
</dbReference>
<keyword evidence="3 6" id="KW-0479">Metal-binding</keyword>
<keyword evidence="5 6" id="KW-0408">Iron</keyword>
<evidence type="ECO:0000313" key="8">
    <source>
        <dbReference type="EMBL" id="TLD41977.1"/>
    </source>
</evidence>
<evidence type="ECO:0000313" key="9">
    <source>
        <dbReference type="Proteomes" id="UP000319783"/>
    </source>
</evidence>
<keyword evidence="1" id="KW-0813">Transport</keyword>
<dbReference type="GO" id="GO:0009055">
    <property type="term" value="F:electron transfer activity"/>
    <property type="evidence" value="ECO:0007669"/>
    <property type="project" value="InterPro"/>
</dbReference>
<dbReference type="PANTHER" id="PTHR33751:SF1">
    <property type="entry name" value="CBB3-TYPE CYTOCHROME C OXIDASE SUBUNIT FIXP"/>
    <property type="match status" value="1"/>
</dbReference>
<evidence type="ECO:0000256" key="6">
    <source>
        <dbReference type="PROSITE-ProRule" id="PRU00433"/>
    </source>
</evidence>
<dbReference type="GO" id="GO:0020037">
    <property type="term" value="F:heme binding"/>
    <property type="evidence" value="ECO:0007669"/>
    <property type="project" value="InterPro"/>
</dbReference>
<organism evidence="8 9">
    <name type="scientific">Candidatus Jettenia ecosi</name>
    <dbReference type="NCBI Taxonomy" id="2494326"/>
    <lineage>
        <taxon>Bacteria</taxon>
        <taxon>Pseudomonadati</taxon>
        <taxon>Planctomycetota</taxon>
        <taxon>Candidatus Brocadiia</taxon>
        <taxon>Candidatus Brocadiales</taxon>
        <taxon>Candidatus Brocadiaceae</taxon>
        <taxon>Candidatus Jettenia</taxon>
    </lineage>
</organism>
<name>A0A533QB80_9BACT</name>
<dbReference type="InterPro" id="IPR050597">
    <property type="entry name" value="Cytochrome_c_Oxidase_Subunit"/>
</dbReference>
<dbReference type="InterPro" id="IPR009056">
    <property type="entry name" value="Cyt_c-like_dom"/>
</dbReference>
<proteinExistence type="predicted"/>
<evidence type="ECO:0000256" key="2">
    <source>
        <dbReference type="ARBA" id="ARBA00022617"/>
    </source>
</evidence>
<protein>
    <recommendedName>
        <fullName evidence="7">Cytochrome c domain-containing protein</fullName>
    </recommendedName>
</protein>
<dbReference type="InterPro" id="IPR036909">
    <property type="entry name" value="Cyt_c-like_dom_sf"/>
</dbReference>
<dbReference type="EMBL" id="SULG01000031">
    <property type="protein sequence ID" value="TLD41977.1"/>
    <property type="molecule type" value="Genomic_DNA"/>
</dbReference>
<dbReference type="Gene3D" id="1.10.760.10">
    <property type="entry name" value="Cytochrome c-like domain"/>
    <property type="match status" value="1"/>
</dbReference>
<evidence type="ECO:0000256" key="5">
    <source>
        <dbReference type="ARBA" id="ARBA00023004"/>
    </source>
</evidence>
<evidence type="ECO:0000256" key="3">
    <source>
        <dbReference type="ARBA" id="ARBA00022723"/>
    </source>
</evidence>
<dbReference type="PROSITE" id="PS51007">
    <property type="entry name" value="CYTC"/>
    <property type="match status" value="1"/>
</dbReference>
<comment type="caution">
    <text evidence="8">The sequence shown here is derived from an EMBL/GenBank/DDBJ whole genome shotgun (WGS) entry which is preliminary data.</text>
</comment>
<reference evidence="8 9" key="1">
    <citation type="submission" date="2019-04" db="EMBL/GenBank/DDBJ databases">
        <title>Genome of a novel bacterium Candidatus Jettenia ecosi reconstructed from metagenome of an anammox bioreactor.</title>
        <authorList>
            <person name="Mardanov A.V."/>
            <person name="Beletsky A.V."/>
            <person name="Ravin N.V."/>
            <person name="Botchkova E.A."/>
            <person name="Litti Y.V."/>
            <person name="Nozhevnikova A.N."/>
        </authorList>
    </citation>
    <scope>NUCLEOTIDE SEQUENCE [LARGE SCALE GENOMIC DNA]</scope>
    <source>
        <strain evidence="8">J2</strain>
    </source>
</reference>
<feature type="domain" description="Cytochrome c" evidence="7">
    <location>
        <begin position="1"/>
        <end position="81"/>
    </location>
</feature>
<dbReference type="GO" id="GO:0005506">
    <property type="term" value="F:iron ion binding"/>
    <property type="evidence" value="ECO:0007669"/>
    <property type="project" value="InterPro"/>
</dbReference>
<dbReference type="Pfam" id="PF13442">
    <property type="entry name" value="Cytochrome_CBB3"/>
    <property type="match status" value="1"/>
</dbReference>
<accession>A0A533QB80</accession>
<evidence type="ECO:0000256" key="4">
    <source>
        <dbReference type="ARBA" id="ARBA00022982"/>
    </source>
</evidence>
<keyword evidence="2 6" id="KW-0349">Heme</keyword>
<dbReference type="SUPFAM" id="SSF46626">
    <property type="entry name" value="Cytochrome c"/>
    <property type="match status" value="1"/>
</dbReference>
<keyword evidence="4" id="KW-0249">Electron transport</keyword>
<sequence>MNAKDLFEYHCVTCHGGDGKGTKRGQALKAPNLSDANWQASRKDEEILNSIINGKNKMPRWSDKLKEEEIQSLARYVRRLAPQKRP</sequence>
<evidence type="ECO:0000256" key="1">
    <source>
        <dbReference type="ARBA" id="ARBA00022448"/>
    </source>
</evidence>
<gene>
    <name evidence="8" type="ORF">JETT_1766</name>
</gene>
<dbReference type="Proteomes" id="UP000319783">
    <property type="component" value="Unassembled WGS sequence"/>
</dbReference>
<dbReference type="InterPro" id="IPR008168">
    <property type="entry name" value="Cyt_C_IC"/>
</dbReference>
<dbReference type="AlphaFoldDB" id="A0A533QB80"/>